<evidence type="ECO:0000313" key="2">
    <source>
        <dbReference type="EMBL" id="OXM13175.1"/>
    </source>
</evidence>
<dbReference type="Proteomes" id="UP000215145">
    <property type="component" value="Unassembled WGS sequence"/>
</dbReference>
<evidence type="ECO:0000313" key="3">
    <source>
        <dbReference type="Proteomes" id="UP000215145"/>
    </source>
</evidence>
<protein>
    <submittedName>
        <fullName evidence="2">Uncharacterized protein</fullName>
    </submittedName>
</protein>
<keyword evidence="1" id="KW-1133">Transmembrane helix</keyword>
<feature type="transmembrane region" description="Helical" evidence="1">
    <location>
        <begin position="109"/>
        <end position="129"/>
    </location>
</feature>
<sequence>MLENAIFATTAPAVVKIGLDVSYGAKLKVYFFDQKEDDWGLFYENLSLPIYLIVSIGSGLLLIAYFICRRSKYSVLFVIGMIFISLTSILSGIMRLINEYTLFNRQLEYVQKLPFIGFIGIPLLIIGAYQQSSRDPEKRKLIIRLGVLFISIMIFLGVIVLIALMKRK</sequence>
<dbReference type="EMBL" id="NMUQ01000004">
    <property type="protein sequence ID" value="OXM13175.1"/>
    <property type="molecule type" value="Genomic_DNA"/>
</dbReference>
<feature type="transmembrane region" description="Helical" evidence="1">
    <location>
        <begin position="48"/>
        <end position="68"/>
    </location>
</feature>
<name>A0A229NU05_9BACL</name>
<keyword evidence="3" id="KW-1185">Reference proteome</keyword>
<evidence type="ECO:0000256" key="1">
    <source>
        <dbReference type="SAM" id="Phobius"/>
    </source>
</evidence>
<accession>A0A229NU05</accession>
<gene>
    <name evidence="2" type="ORF">CGZ75_23735</name>
</gene>
<keyword evidence="1" id="KW-0472">Membrane</keyword>
<dbReference type="RefSeq" id="WP_089526904.1">
    <property type="nucleotide sequence ID" value="NZ_NMUQ01000004.1"/>
</dbReference>
<feature type="transmembrane region" description="Helical" evidence="1">
    <location>
        <begin position="141"/>
        <end position="165"/>
    </location>
</feature>
<keyword evidence="1" id="KW-0812">Transmembrane</keyword>
<organism evidence="2 3">
    <name type="scientific">Paenibacillus herberti</name>
    <dbReference type="NCBI Taxonomy" id="1619309"/>
    <lineage>
        <taxon>Bacteria</taxon>
        <taxon>Bacillati</taxon>
        <taxon>Bacillota</taxon>
        <taxon>Bacilli</taxon>
        <taxon>Bacillales</taxon>
        <taxon>Paenibacillaceae</taxon>
        <taxon>Paenibacillus</taxon>
    </lineage>
</organism>
<proteinExistence type="predicted"/>
<comment type="caution">
    <text evidence="2">The sequence shown here is derived from an EMBL/GenBank/DDBJ whole genome shotgun (WGS) entry which is preliminary data.</text>
</comment>
<reference evidence="2 3" key="1">
    <citation type="submission" date="2017-07" db="EMBL/GenBank/DDBJ databases">
        <title>Paenibacillus herberti R33 genome sequencing and assembly.</title>
        <authorList>
            <person name="Su W."/>
        </authorList>
    </citation>
    <scope>NUCLEOTIDE SEQUENCE [LARGE SCALE GENOMIC DNA]</scope>
    <source>
        <strain evidence="2 3">R33</strain>
    </source>
</reference>
<dbReference type="AlphaFoldDB" id="A0A229NU05"/>
<feature type="transmembrane region" description="Helical" evidence="1">
    <location>
        <begin position="75"/>
        <end position="97"/>
    </location>
</feature>